<dbReference type="PROSITE" id="PS51999">
    <property type="entry name" value="ZF_GRF"/>
    <property type="match status" value="1"/>
</dbReference>
<name>A0A8X7VUL4_BRACI</name>
<evidence type="ECO:0000256" key="1">
    <source>
        <dbReference type="ARBA" id="ARBA00022723"/>
    </source>
</evidence>
<dbReference type="PANTHER" id="PTHR33248">
    <property type="entry name" value="ZINC ION-BINDING PROTEIN"/>
    <property type="match status" value="1"/>
</dbReference>
<evidence type="ECO:0000256" key="4">
    <source>
        <dbReference type="PROSITE-ProRule" id="PRU01343"/>
    </source>
</evidence>
<evidence type="ECO:0000256" key="2">
    <source>
        <dbReference type="ARBA" id="ARBA00022771"/>
    </source>
</evidence>
<keyword evidence="1" id="KW-0479">Metal-binding</keyword>
<keyword evidence="2 4" id="KW-0863">Zinc-finger</keyword>
<accession>A0A8X7VUL4</accession>
<evidence type="ECO:0000313" key="7">
    <source>
        <dbReference type="EMBL" id="KAG2317173.1"/>
    </source>
</evidence>
<dbReference type="EMBL" id="JAAMPC010000004">
    <property type="protein sequence ID" value="KAG2317173.1"/>
    <property type="molecule type" value="Genomic_DNA"/>
</dbReference>
<evidence type="ECO:0000256" key="3">
    <source>
        <dbReference type="ARBA" id="ARBA00022833"/>
    </source>
</evidence>
<dbReference type="AlphaFoldDB" id="A0A8X7VUL4"/>
<feature type="domain" description="GRF-type" evidence="6">
    <location>
        <begin position="63"/>
        <end position="104"/>
    </location>
</feature>
<evidence type="ECO:0000313" key="8">
    <source>
        <dbReference type="Proteomes" id="UP000886595"/>
    </source>
</evidence>
<evidence type="ECO:0000256" key="5">
    <source>
        <dbReference type="SAM" id="MobiDB-lite"/>
    </source>
</evidence>
<dbReference type="GO" id="GO:0008270">
    <property type="term" value="F:zinc ion binding"/>
    <property type="evidence" value="ECO:0007669"/>
    <property type="project" value="UniProtKB-KW"/>
</dbReference>
<feature type="region of interest" description="Disordered" evidence="5">
    <location>
        <begin position="1"/>
        <end position="27"/>
    </location>
</feature>
<protein>
    <recommendedName>
        <fullName evidence="6">GRF-type domain-containing protein</fullName>
    </recommendedName>
</protein>
<comment type="caution">
    <text evidence="7">The sequence shown here is derived from an EMBL/GenBank/DDBJ whole genome shotgun (WGS) entry which is preliminary data.</text>
</comment>
<gene>
    <name evidence="7" type="ORF">Bca52824_020295</name>
</gene>
<dbReference type="OrthoDB" id="1113105at2759"/>
<evidence type="ECO:0000259" key="6">
    <source>
        <dbReference type="PROSITE" id="PS51999"/>
    </source>
</evidence>
<organism evidence="7 8">
    <name type="scientific">Brassica carinata</name>
    <name type="common">Ethiopian mustard</name>
    <name type="synonym">Abyssinian cabbage</name>
    <dbReference type="NCBI Taxonomy" id="52824"/>
    <lineage>
        <taxon>Eukaryota</taxon>
        <taxon>Viridiplantae</taxon>
        <taxon>Streptophyta</taxon>
        <taxon>Embryophyta</taxon>
        <taxon>Tracheophyta</taxon>
        <taxon>Spermatophyta</taxon>
        <taxon>Magnoliopsida</taxon>
        <taxon>eudicotyledons</taxon>
        <taxon>Gunneridae</taxon>
        <taxon>Pentapetalae</taxon>
        <taxon>rosids</taxon>
        <taxon>malvids</taxon>
        <taxon>Brassicales</taxon>
        <taxon>Brassicaceae</taxon>
        <taxon>Brassiceae</taxon>
        <taxon>Brassica</taxon>
    </lineage>
</organism>
<dbReference type="Proteomes" id="UP000886595">
    <property type="component" value="Unassembled WGS sequence"/>
</dbReference>
<dbReference type="InterPro" id="IPR010666">
    <property type="entry name" value="Znf_GRF"/>
</dbReference>
<keyword evidence="8" id="KW-1185">Reference proteome</keyword>
<feature type="compositionally biased region" description="Polar residues" evidence="5">
    <location>
        <begin position="1"/>
        <end position="26"/>
    </location>
</feature>
<sequence length="117" mass="13380">MGQDYSYTQPSQSEEIGGDNSDSASNEFEALIQQDQAELDKVEAQEFVYPPQPEVEFGFPQVCYCGSQPRIATSYSRIDPGRRYFTCSNSADGECHVHKWWDEKYNVESQVLNFFSL</sequence>
<proteinExistence type="predicted"/>
<keyword evidence="3" id="KW-0862">Zinc</keyword>
<reference evidence="7 8" key="1">
    <citation type="submission" date="2020-02" db="EMBL/GenBank/DDBJ databases">
        <authorList>
            <person name="Ma Q."/>
            <person name="Huang Y."/>
            <person name="Song X."/>
            <person name="Pei D."/>
        </authorList>
    </citation>
    <scope>NUCLEOTIDE SEQUENCE [LARGE SCALE GENOMIC DNA]</scope>
    <source>
        <strain evidence="7">Sxm20200214</strain>
        <tissue evidence="7">Leaf</tissue>
    </source>
</reference>